<evidence type="ECO:0000256" key="7">
    <source>
        <dbReference type="ARBA" id="ARBA00023125"/>
    </source>
</evidence>
<dbReference type="Proteomes" id="UP000396835">
    <property type="component" value="Unassembled WGS sequence"/>
</dbReference>
<accession>A0A449I1C7</accession>
<keyword evidence="10" id="KW-1133">Transmembrane helix</keyword>
<dbReference type="InterPro" id="IPR018060">
    <property type="entry name" value="HTH_AraC"/>
</dbReference>
<dbReference type="SMART" id="SM00564">
    <property type="entry name" value="PQQ"/>
    <property type="match status" value="2"/>
</dbReference>
<evidence type="ECO:0000256" key="9">
    <source>
        <dbReference type="PROSITE-ProRule" id="PRU00169"/>
    </source>
</evidence>
<evidence type="ECO:0000256" key="2">
    <source>
        <dbReference type="ARBA" id="ARBA00012438"/>
    </source>
</evidence>
<dbReference type="AlphaFoldDB" id="A0A449I1C7"/>
<dbReference type="SMART" id="SM00388">
    <property type="entry name" value="HisKA"/>
    <property type="match status" value="1"/>
</dbReference>
<protein>
    <recommendedName>
        <fullName evidence="2">histidine kinase</fullName>
        <ecNumber evidence="2">2.7.13.3</ecNumber>
    </recommendedName>
</protein>
<dbReference type="SMART" id="SM00342">
    <property type="entry name" value="HTH_ARAC"/>
    <property type="match status" value="1"/>
</dbReference>
<dbReference type="Gene3D" id="2.60.40.10">
    <property type="entry name" value="Immunoglobulins"/>
    <property type="match status" value="1"/>
</dbReference>
<keyword evidence="5 15" id="KW-0418">Kinase</keyword>
<feature type="domain" description="Histidine kinase" evidence="13">
    <location>
        <begin position="784"/>
        <end position="1001"/>
    </location>
</feature>
<dbReference type="SUPFAM" id="SSF47384">
    <property type="entry name" value="Homodimeric domain of signal transducing histidine kinase"/>
    <property type="match status" value="1"/>
</dbReference>
<proteinExistence type="predicted"/>
<evidence type="ECO:0000313" key="15">
    <source>
        <dbReference type="EMBL" id="VFB13255.1"/>
    </source>
</evidence>
<feature type="domain" description="Response regulatory" evidence="14">
    <location>
        <begin position="1031"/>
        <end position="1146"/>
    </location>
</feature>
<evidence type="ECO:0000256" key="4">
    <source>
        <dbReference type="ARBA" id="ARBA00022679"/>
    </source>
</evidence>
<dbReference type="PROSITE" id="PS50110">
    <property type="entry name" value="RESPONSE_REGULATORY"/>
    <property type="match status" value="1"/>
</dbReference>
<organism evidence="15 16">
    <name type="scientific">Prevotella heparinolytica</name>
    <dbReference type="NCBI Taxonomy" id="28113"/>
    <lineage>
        <taxon>Bacteria</taxon>
        <taxon>Pseudomonadati</taxon>
        <taxon>Bacteroidota</taxon>
        <taxon>Bacteroidia</taxon>
        <taxon>Bacteroidales</taxon>
        <taxon>Bacteroidaceae</taxon>
        <taxon>Bacteroides</taxon>
    </lineage>
</organism>
<dbReference type="InterPro" id="IPR003594">
    <property type="entry name" value="HATPase_dom"/>
</dbReference>
<dbReference type="Pfam" id="PF07494">
    <property type="entry name" value="Reg_prop"/>
    <property type="match status" value="2"/>
</dbReference>
<dbReference type="RefSeq" id="WP_234878071.1">
    <property type="nucleotide sequence ID" value="NZ_CAACYH010000004.1"/>
</dbReference>
<name>A0A449I1C7_9BACE</name>
<dbReference type="GO" id="GO:0000155">
    <property type="term" value="F:phosphorelay sensor kinase activity"/>
    <property type="evidence" value="ECO:0007669"/>
    <property type="project" value="InterPro"/>
</dbReference>
<dbReference type="Gene3D" id="2.130.10.10">
    <property type="entry name" value="YVTN repeat-like/Quinoprotein amine dehydrogenase"/>
    <property type="match status" value="2"/>
</dbReference>
<dbReference type="PRINTS" id="PR00344">
    <property type="entry name" value="BCTRLSENSOR"/>
</dbReference>
<dbReference type="InterPro" id="IPR004358">
    <property type="entry name" value="Sig_transdc_His_kin-like_C"/>
</dbReference>
<dbReference type="SUPFAM" id="SSF52172">
    <property type="entry name" value="CheY-like"/>
    <property type="match status" value="1"/>
</dbReference>
<dbReference type="InterPro" id="IPR011110">
    <property type="entry name" value="Reg_prop"/>
</dbReference>
<dbReference type="SMART" id="SM00387">
    <property type="entry name" value="HATPase_c"/>
    <property type="match status" value="1"/>
</dbReference>
<dbReference type="EC" id="2.7.13.3" evidence="2"/>
<keyword evidence="6" id="KW-0805">Transcription regulation</keyword>
<dbReference type="Gene3D" id="1.10.287.130">
    <property type="match status" value="1"/>
</dbReference>
<dbReference type="InterPro" id="IPR018391">
    <property type="entry name" value="PQQ_b-propeller_rpt"/>
</dbReference>
<dbReference type="Pfam" id="PF02518">
    <property type="entry name" value="HATPase_c"/>
    <property type="match status" value="1"/>
</dbReference>
<keyword evidence="10" id="KW-0812">Transmembrane</keyword>
<keyword evidence="8" id="KW-0804">Transcription</keyword>
<dbReference type="Pfam" id="PF00512">
    <property type="entry name" value="HisKA"/>
    <property type="match status" value="1"/>
</dbReference>
<evidence type="ECO:0000256" key="3">
    <source>
        <dbReference type="ARBA" id="ARBA00022553"/>
    </source>
</evidence>
<dbReference type="SMART" id="SM00448">
    <property type="entry name" value="REC"/>
    <property type="match status" value="1"/>
</dbReference>
<dbReference type="FunFam" id="3.30.565.10:FF:000006">
    <property type="entry name" value="Sensor histidine kinase WalK"/>
    <property type="match status" value="1"/>
</dbReference>
<dbReference type="InterPro" id="IPR015943">
    <property type="entry name" value="WD40/YVTN_repeat-like_dom_sf"/>
</dbReference>
<keyword evidence="10" id="KW-0472">Membrane</keyword>
<evidence type="ECO:0000259" key="12">
    <source>
        <dbReference type="PROSITE" id="PS01124"/>
    </source>
</evidence>
<dbReference type="EMBL" id="CAACYH010000004">
    <property type="protein sequence ID" value="VFB13255.1"/>
    <property type="molecule type" value="Genomic_DNA"/>
</dbReference>
<dbReference type="SUPFAM" id="SSF50969">
    <property type="entry name" value="YVTN repeat-like/Quinoprotein amine dehydrogenase"/>
    <property type="match status" value="1"/>
</dbReference>
<dbReference type="InterPro" id="IPR018062">
    <property type="entry name" value="HTH_AraC-typ_CS"/>
</dbReference>
<dbReference type="Gene3D" id="1.10.10.60">
    <property type="entry name" value="Homeodomain-like"/>
    <property type="match status" value="1"/>
</dbReference>
<dbReference type="InterPro" id="IPR036097">
    <property type="entry name" value="HisK_dim/P_sf"/>
</dbReference>
<dbReference type="InterPro" id="IPR005467">
    <property type="entry name" value="His_kinase_dom"/>
</dbReference>
<feature type="transmembrane region" description="Helical" evidence="10">
    <location>
        <begin position="745"/>
        <end position="763"/>
    </location>
</feature>
<dbReference type="Pfam" id="PF12833">
    <property type="entry name" value="HTH_18"/>
    <property type="match status" value="1"/>
</dbReference>
<dbReference type="SUPFAM" id="SSF46689">
    <property type="entry name" value="Homeodomain-like"/>
    <property type="match status" value="1"/>
</dbReference>
<evidence type="ECO:0000259" key="13">
    <source>
        <dbReference type="PROSITE" id="PS50109"/>
    </source>
</evidence>
<dbReference type="InterPro" id="IPR009057">
    <property type="entry name" value="Homeodomain-like_sf"/>
</dbReference>
<evidence type="ECO:0000259" key="14">
    <source>
        <dbReference type="PROSITE" id="PS50110"/>
    </source>
</evidence>
<feature type="domain" description="HTH araC/xylS-type" evidence="12">
    <location>
        <begin position="1178"/>
        <end position="1275"/>
    </location>
</feature>
<dbReference type="InterPro" id="IPR036890">
    <property type="entry name" value="HATPase_C_sf"/>
</dbReference>
<keyword evidence="7" id="KW-0238">DNA-binding</keyword>
<dbReference type="InterPro" id="IPR001789">
    <property type="entry name" value="Sig_transdc_resp-reg_receiver"/>
</dbReference>
<evidence type="ECO:0000256" key="1">
    <source>
        <dbReference type="ARBA" id="ARBA00000085"/>
    </source>
</evidence>
<dbReference type="Pfam" id="PF00072">
    <property type="entry name" value="Response_reg"/>
    <property type="match status" value="1"/>
</dbReference>
<dbReference type="GO" id="GO:0003700">
    <property type="term" value="F:DNA-binding transcription factor activity"/>
    <property type="evidence" value="ECO:0007669"/>
    <property type="project" value="InterPro"/>
</dbReference>
<reference evidence="15 16" key="1">
    <citation type="submission" date="2019-02" db="EMBL/GenBank/DDBJ databases">
        <authorList>
            <consortium name="Pathogen Informatics"/>
        </authorList>
    </citation>
    <scope>NUCLEOTIDE SEQUENCE [LARGE SCALE GENOMIC DNA]</scope>
    <source>
        <strain evidence="15 16">3012STDY7078512</strain>
    </source>
</reference>
<evidence type="ECO:0000256" key="5">
    <source>
        <dbReference type="ARBA" id="ARBA00022777"/>
    </source>
</evidence>
<dbReference type="PROSITE" id="PS50109">
    <property type="entry name" value="HIS_KIN"/>
    <property type="match status" value="1"/>
</dbReference>
<keyword evidence="4 15" id="KW-0808">Transferase</keyword>
<dbReference type="InterPro" id="IPR011006">
    <property type="entry name" value="CheY-like_superfamily"/>
</dbReference>
<dbReference type="SUPFAM" id="SSF55874">
    <property type="entry name" value="ATPase domain of HSP90 chaperone/DNA topoisomerase II/histidine kinase"/>
    <property type="match status" value="1"/>
</dbReference>
<feature type="modified residue" description="4-aspartylphosphate" evidence="9">
    <location>
        <position position="1079"/>
    </location>
</feature>
<dbReference type="InterPro" id="IPR011044">
    <property type="entry name" value="Quino_amine_DH_bsu"/>
</dbReference>
<dbReference type="InterPro" id="IPR011047">
    <property type="entry name" value="Quinoprotein_ADH-like_sf"/>
</dbReference>
<evidence type="ECO:0000256" key="11">
    <source>
        <dbReference type="SAM" id="SignalP"/>
    </source>
</evidence>
<dbReference type="InterPro" id="IPR013783">
    <property type="entry name" value="Ig-like_fold"/>
</dbReference>
<dbReference type="InterPro" id="IPR011123">
    <property type="entry name" value="Y_Y_Y"/>
</dbReference>
<evidence type="ECO:0000256" key="10">
    <source>
        <dbReference type="SAM" id="Phobius"/>
    </source>
</evidence>
<dbReference type="PROSITE" id="PS00041">
    <property type="entry name" value="HTH_ARAC_FAMILY_1"/>
    <property type="match status" value="1"/>
</dbReference>
<dbReference type="CDD" id="cd00082">
    <property type="entry name" value="HisKA"/>
    <property type="match status" value="1"/>
</dbReference>
<keyword evidence="11" id="KW-0732">Signal</keyword>
<comment type="catalytic activity">
    <reaction evidence="1">
        <text>ATP + protein L-histidine = ADP + protein N-phospho-L-histidine.</text>
        <dbReference type="EC" id="2.7.13.3"/>
    </reaction>
</comment>
<evidence type="ECO:0000313" key="16">
    <source>
        <dbReference type="Proteomes" id="UP000396835"/>
    </source>
</evidence>
<dbReference type="GO" id="GO:0043565">
    <property type="term" value="F:sequence-specific DNA binding"/>
    <property type="evidence" value="ECO:0007669"/>
    <property type="project" value="InterPro"/>
</dbReference>
<dbReference type="Gene3D" id="3.30.565.10">
    <property type="entry name" value="Histidine kinase-like ATPase, C-terminal domain"/>
    <property type="match status" value="1"/>
</dbReference>
<feature type="chain" id="PRO_5019317763" description="histidine kinase" evidence="11">
    <location>
        <begin position="22"/>
        <end position="1275"/>
    </location>
</feature>
<dbReference type="Pfam" id="PF07495">
    <property type="entry name" value="Y_Y_Y"/>
    <property type="match status" value="1"/>
</dbReference>
<dbReference type="SUPFAM" id="SSF63829">
    <property type="entry name" value="Calcium-dependent phosphotriesterase"/>
    <property type="match status" value="1"/>
</dbReference>
<sequence length="1275" mass="142796">MKNILPLLLTLFLCLPCKVVSGEFTFHNISDLSGISLREINSVVRDDDGFIWAASRTGILRVASSDYQLYELPFITTDVMKMKMACRNNLLVAATQNGQLFRYNRILDRFERWATLSPRLGVEGWVTNLLIDADGKVWISTSVGIFLCMGKERVEAFQSTTGRCYITSLDDGYALAFVQSDVYSIDTRKQEKSRLGGQMPHFISSARYDARSKRVWVGTYDVGLWQYDLQEQEVKKAAVPQFPKLIVRDILIPDDSTLWVGIDGGGICILDSGACRMLHVLHEDLDKPSSLRGNSVSSLLLDDRGRIWTATNSGGLQYVETKPSVVEHLVHGINNPQSLHNNEVNHMMADGQGNLWIATSDGISRRDARTQEWKQLYGGRQQSFLSLASDGKGRIYAGTYGDGLYVLDEASGRELHHYTHQDGTIFGPAGFVFATYTDSDGDVWIGGVKGNVYCRRSSDGSLRTYDTQPVYCFAECLPGQILLGCAYGLLLLDKETGKFDVLLSNHTVYGIAVVGHTVWACTSGDGLIGLDMRTAEQTHITTRQGLPGNYTKSLLAVGDHLWVGTDKGLCRIHLPQLRIRTFAAQQLLANVSFSINAACRLPDGRIAFGSNNGAVLLHPEKVDTMHVSGRIYFSDIRVSGRSIRENPDVELTVPVDSLSTLRLSYPQNSFTLSVLPLGNVSASFLFSWKLEGQDNEWNTYTTNRYINYTNLPAGNYTLAIRLYDGGILSERKLTVVVAPPFWQTIWFRLIVLVLIAGLLFLFVRSYLQRLHRRYADEKIRFFTRMAHDIRTSLMLIKAPMEELRKETGLSEWGGKCLSLATEQTTRLSDTATQLLDFEKLDIGCEQPLFADLNLADLFNRRTAVYRSYAAGRQICIEAHFSPEDYRVQADVRMMERVIDNLLSNAVKYSNPGGRIEVSFIGKKTEWILRIKDYGMGIGKTAQRKLFREFYRGDNAVNTEIVGSGIGLLMTKKYVSIHGGRIDVTSQPGVGTTFDVTVPFRPASETEDVAVSTPAKPEVSVVEEEVEVYDMHILIVEDNPALCEFMIHPLREHFRVTAAGDGQQAWEMMSDLQPDLVVSDIVMPRMDGFELCRRIKSTYETCHIPVILLTALSDKTNQLHGLGLGADNYLVKPFDMALLASRITSIIRNRRTVLKKAVEAERDDAHSIVANRMNDEFIKKAVDCVRANMSNESFGKEDFASALALSQSLLYKKIKALTNLSVVEFIRSIRLNYAMEKLRSGEYNVTEVSEMCGFSTPAYFSKVFKEHFGKTPTEVM</sequence>
<dbReference type="InterPro" id="IPR003661">
    <property type="entry name" value="HisK_dim/P_dom"/>
</dbReference>
<gene>
    <name evidence="15" type="primary">evgS_3</name>
    <name evidence="15" type="ORF">NCTC7812_00776</name>
</gene>
<dbReference type="SUPFAM" id="SSF50998">
    <property type="entry name" value="Quinoprotein alcohol dehydrogenase-like"/>
    <property type="match status" value="1"/>
</dbReference>
<dbReference type="PANTHER" id="PTHR43547:SF2">
    <property type="entry name" value="HYBRID SIGNAL TRANSDUCTION HISTIDINE KINASE C"/>
    <property type="match status" value="1"/>
</dbReference>
<dbReference type="PROSITE" id="PS01124">
    <property type="entry name" value="HTH_ARAC_FAMILY_2"/>
    <property type="match status" value="1"/>
</dbReference>
<evidence type="ECO:0000256" key="6">
    <source>
        <dbReference type="ARBA" id="ARBA00023015"/>
    </source>
</evidence>
<evidence type="ECO:0000256" key="8">
    <source>
        <dbReference type="ARBA" id="ARBA00023163"/>
    </source>
</evidence>
<dbReference type="Gene3D" id="3.40.50.2300">
    <property type="match status" value="1"/>
</dbReference>
<feature type="signal peptide" evidence="11">
    <location>
        <begin position="1"/>
        <end position="21"/>
    </location>
</feature>
<dbReference type="PANTHER" id="PTHR43547">
    <property type="entry name" value="TWO-COMPONENT HISTIDINE KINASE"/>
    <property type="match status" value="1"/>
</dbReference>
<keyword evidence="3 9" id="KW-0597">Phosphoprotein</keyword>